<feature type="transmembrane region" description="Helical" evidence="2">
    <location>
        <begin position="171"/>
        <end position="191"/>
    </location>
</feature>
<dbReference type="RefSeq" id="WP_369146675.1">
    <property type="nucleotide sequence ID" value="NZ_CP163444.1"/>
</dbReference>
<feature type="compositionally biased region" description="Acidic residues" evidence="1">
    <location>
        <begin position="50"/>
        <end position="63"/>
    </location>
</feature>
<feature type="transmembrane region" description="Helical" evidence="2">
    <location>
        <begin position="136"/>
        <end position="159"/>
    </location>
</feature>
<evidence type="ECO:0000256" key="2">
    <source>
        <dbReference type="SAM" id="Phobius"/>
    </source>
</evidence>
<dbReference type="AlphaFoldDB" id="A0AB39T692"/>
<sequence length="202" mass="20520">MDTKTTEKTGPATEAETTKAETEQAETEKDGAAAETVTAADDSADGAADLLDETDDEQDDELDELDELDDEEAAAGEATGIGAGAAAVVSAALSAVALTGTWTGKVVAERETLIGQIKTSGTGTPAQQISEIYGDAWHSTALVNGVFALLALIVAVLVLTLPRRPAWVRAVALAGAVLGGLGLLLSVGTYFDLFLSLPTAGS</sequence>
<keyword evidence="2" id="KW-1133">Transmembrane helix</keyword>
<feature type="compositionally biased region" description="Low complexity" evidence="1">
    <location>
        <begin position="39"/>
        <end position="49"/>
    </location>
</feature>
<protein>
    <recommendedName>
        <fullName evidence="4">Integral membrane protein</fullName>
    </recommendedName>
</protein>
<keyword evidence="2" id="KW-0812">Transmembrane</keyword>
<gene>
    <name evidence="3" type="ORF">AB5J54_28020</name>
</gene>
<accession>A0AB39T692</accession>
<keyword evidence="2" id="KW-0472">Membrane</keyword>
<dbReference type="EMBL" id="CP163444">
    <property type="protein sequence ID" value="XDQ74133.1"/>
    <property type="molecule type" value="Genomic_DNA"/>
</dbReference>
<reference evidence="3" key="1">
    <citation type="submission" date="2024-07" db="EMBL/GenBank/DDBJ databases">
        <authorList>
            <person name="Yu S.T."/>
        </authorList>
    </citation>
    <scope>NUCLEOTIDE SEQUENCE</scope>
    <source>
        <strain evidence="3">R44</strain>
    </source>
</reference>
<evidence type="ECO:0000256" key="1">
    <source>
        <dbReference type="SAM" id="MobiDB-lite"/>
    </source>
</evidence>
<feature type="compositionally biased region" description="Basic and acidic residues" evidence="1">
    <location>
        <begin position="16"/>
        <end position="32"/>
    </location>
</feature>
<feature type="region of interest" description="Disordered" evidence="1">
    <location>
        <begin position="1"/>
        <end position="63"/>
    </location>
</feature>
<evidence type="ECO:0008006" key="4">
    <source>
        <dbReference type="Google" id="ProtNLM"/>
    </source>
</evidence>
<evidence type="ECO:0000313" key="3">
    <source>
        <dbReference type="EMBL" id="XDQ74133.1"/>
    </source>
</evidence>
<organism evidence="3">
    <name type="scientific">Streptomyces sp. R44</name>
    <dbReference type="NCBI Taxonomy" id="3238633"/>
    <lineage>
        <taxon>Bacteria</taxon>
        <taxon>Bacillati</taxon>
        <taxon>Actinomycetota</taxon>
        <taxon>Actinomycetes</taxon>
        <taxon>Kitasatosporales</taxon>
        <taxon>Streptomycetaceae</taxon>
        <taxon>Streptomyces</taxon>
    </lineage>
</organism>
<proteinExistence type="predicted"/>
<name>A0AB39T692_9ACTN</name>